<accession>A0A699S152</accession>
<organism evidence="1">
    <name type="scientific">Tanacetum cinerariifolium</name>
    <name type="common">Dalmatian daisy</name>
    <name type="synonym">Chrysanthemum cinerariifolium</name>
    <dbReference type="NCBI Taxonomy" id="118510"/>
    <lineage>
        <taxon>Eukaryota</taxon>
        <taxon>Viridiplantae</taxon>
        <taxon>Streptophyta</taxon>
        <taxon>Embryophyta</taxon>
        <taxon>Tracheophyta</taxon>
        <taxon>Spermatophyta</taxon>
        <taxon>Magnoliopsida</taxon>
        <taxon>eudicotyledons</taxon>
        <taxon>Gunneridae</taxon>
        <taxon>Pentapetalae</taxon>
        <taxon>asterids</taxon>
        <taxon>campanulids</taxon>
        <taxon>Asterales</taxon>
        <taxon>Asteraceae</taxon>
        <taxon>Asteroideae</taxon>
        <taxon>Anthemideae</taxon>
        <taxon>Anthemidinae</taxon>
        <taxon>Tanacetum</taxon>
    </lineage>
</organism>
<sequence length="195" mass="22955">MDTTIDQQVAMDEALVPHAQRLRIGRSNFCFLSDIKSKESTLQLVYDFLGLCPFFKAFLVTTDVPKIYMQEFWVTATVHHHAIRFKMDNKKHIVNLESFKDMLHICPRVHGQSFAEPPFEEEILAFIRFLRHSAAIRTLTNVNINNLYQPWRSFGAIINKRLIDKSSGYDSLRLSQAQILWWLYHKRNVDYAYLM</sequence>
<dbReference type="EMBL" id="BKCJ011130005">
    <property type="protein sequence ID" value="GFC91130.1"/>
    <property type="molecule type" value="Genomic_DNA"/>
</dbReference>
<reference evidence="1" key="1">
    <citation type="journal article" date="2019" name="Sci. Rep.">
        <title>Draft genome of Tanacetum cinerariifolium, the natural source of mosquito coil.</title>
        <authorList>
            <person name="Yamashiro T."/>
            <person name="Shiraishi A."/>
            <person name="Satake H."/>
            <person name="Nakayama K."/>
        </authorList>
    </citation>
    <scope>NUCLEOTIDE SEQUENCE</scope>
</reference>
<dbReference type="AlphaFoldDB" id="A0A699S152"/>
<name>A0A699S152_TANCI</name>
<comment type="caution">
    <text evidence="1">The sequence shown here is derived from an EMBL/GenBank/DDBJ whole genome shotgun (WGS) entry which is preliminary data.</text>
</comment>
<protein>
    <submittedName>
        <fullName evidence="1">Uncharacterized protein</fullName>
    </submittedName>
</protein>
<evidence type="ECO:0000313" key="1">
    <source>
        <dbReference type="EMBL" id="GFC91130.1"/>
    </source>
</evidence>
<proteinExistence type="predicted"/>
<gene>
    <name evidence="1" type="ORF">Tci_863100</name>
</gene>